<dbReference type="InterPro" id="IPR024607">
    <property type="entry name" value="Sulfatase_CS"/>
</dbReference>
<sequence>MKLSQNFVRIPYLLAIGLILVSCSVKKEVQEKPNILFIMSDDHAYQAISAYGYGLNETPNIDRIAEGGAIFTRACVSNSICAPSRAVLLTGKHSFKNGKVDNVQPFNWDQENFPKILRANGYQTAIVGKIHLDGIPQGFDFSMVLQGQGSYYNPDFFINGKKKRIEGYCTEIITETTLDWLQNKRDKTKPFCLLYNQKAPHRNWLPAPKYVNLYDDVTFDPPANYFDDYKGRGRAAKEQEMRIAVDAQWGHDFKLIVDPNGDTTNFVRDLKRMNDEQRANWMAAYEGKNQEFLNEKLKGKELALWKFNRYIKDYLRCIRSVDDGVGEVLDYLEKNGLADNTIVVYTSDQGFYLGEHGWFDKRFMYKESFRTPLLVRYPKEIKPGTKIDKLVQNIDFAPTLLDYAGVGIPSDMQGVSFRGLVSGKTNKYRDAVYYTYYEYPSVHMVKRHYGVATERYKLIHFYYDIDEWELYDLEKDPNEMRSVYNDPEYADVRKEMHAKLDKLRTYYGDSDENDEKYLKAYLEHINKRKRQH</sequence>
<dbReference type="PROSITE" id="PS51257">
    <property type="entry name" value="PROKAR_LIPOPROTEIN"/>
    <property type="match status" value="1"/>
</dbReference>
<dbReference type="PANTHER" id="PTHR43108:SF6">
    <property type="entry name" value="N-SULPHOGLUCOSAMINE SULPHOHYDROLASE"/>
    <property type="match status" value="1"/>
</dbReference>
<dbReference type="GO" id="GO:0004065">
    <property type="term" value="F:arylsulfatase activity"/>
    <property type="evidence" value="ECO:0007669"/>
    <property type="project" value="UniProtKB-EC"/>
</dbReference>
<name>A0A3B0U3C6_9ZZZZ</name>
<evidence type="ECO:0000313" key="4">
    <source>
        <dbReference type="EMBL" id="VAW24828.1"/>
    </source>
</evidence>
<organism evidence="4">
    <name type="scientific">hydrothermal vent metagenome</name>
    <dbReference type="NCBI Taxonomy" id="652676"/>
    <lineage>
        <taxon>unclassified sequences</taxon>
        <taxon>metagenomes</taxon>
        <taxon>ecological metagenomes</taxon>
    </lineage>
</organism>
<dbReference type="EC" id="3.1.6.1" evidence="4"/>
<feature type="domain" description="N-sulphoglucosamine sulphohydrolase C-terminal" evidence="3">
    <location>
        <begin position="354"/>
        <end position="504"/>
    </location>
</feature>
<dbReference type="AlphaFoldDB" id="A0A3B0U3C6"/>
<dbReference type="InterPro" id="IPR017850">
    <property type="entry name" value="Alkaline_phosphatase_core_sf"/>
</dbReference>
<evidence type="ECO:0000256" key="2">
    <source>
        <dbReference type="ARBA" id="ARBA00022801"/>
    </source>
</evidence>
<protein>
    <submittedName>
        <fullName evidence="4">Arylsulfatase</fullName>
        <ecNumber evidence="4">3.1.6.1</ecNumber>
    </submittedName>
</protein>
<dbReference type="PANTHER" id="PTHR43108">
    <property type="entry name" value="N-ACETYLGLUCOSAMINE-6-SULFATASE FAMILY MEMBER"/>
    <property type="match status" value="1"/>
</dbReference>
<dbReference type="CDD" id="cd16031">
    <property type="entry name" value="G6S_like"/>
    <property type="match status" value="1"/>
</dbReference>
<dbReference type="InterPro" id="IPR032506">
    <property type="entry name" value="SGSH_C"/>
</dbReference>
<keyword evidence="2 4" id="KW-0378">Hydrolase</keyword>
<evidence type="ECO:0000256" key="1">
    <source>
        <dbReference type="ARBA" id="ARBA00008779"/>
    </source>
</evidence>
<dbReference type="EMBL" id="UOEP01000225">
    <property type="protein sequence ID" value="VAW24828.1"/>
    <property type="molecule type" value="Genomic_DNA"/>
</dbReference>
<reference evidence="4" key="1">
    <citation type="submission" date="2018-06" db="EMBL/GenBank/DDBJ databases">
        <authorList>
            <person name="Zhirakovskaya E."/>
        </authorList>
    </citation>
    <scope>NUCLEOTIDE SEQUENCE</scope>
</reference>
<dbReference type="Gene3D" id="3.40.720.10">
    <property type="entry name" value="Alkaline Phosphatase, subunit A"/>
    <property type="match status" value="1"/>
</dbReference>
<accession>A0A3B0U3C6</accession>
<gene>
    <name evidence="4" type="ORF">MNBD_BACTEROID01-2912</name>
</gene>
<dbReference type="Pfam" id="PF16347">
    <property type="entry name" value="SGSH_C"/>
    <property type="match status" value="1"/>
</dbReference>
<dbReference type="SUPFAM" id="SSF53649">
    <property type="entry name" value="Alkaline phosphatase-like"/>
    <property type="match status" value="1"/>
</dbReference>
<comment type="similarity">
    <text evidence="1">Belongs to the sulfatase family.</text>
</comment>
<dbReference type="PROSITE" id="PS00523">
    <property type="entry name" value="SULFATASE_1"/>
    <property type="match status" value="1"/>
</dbReference>
<evidence type="ECO:0000259" key="3">
    <source>
        <dbReference type="Pfam" id="PF16347"/>
    </source>
</evidence>
<proteinExistence type="inferred from homology"/>